<dbReference type="GO" id="GO:0098046">
    <property type="term" value="C:type V protein secretion system complex"/>
    <property type="evidence" value="ECO:0007669"/>
    <property type="project" value="TreeGrafter"/>
</dbReference>
<evidence type="ECO:0000313" key="6">
    <source>
        <dbReference type="EMBL" id="RAN35179.1"/>
    </source>
</evidence>
<dbReference type="eggNOG" id="COG2831">
    <property type="taxonomic scope" value="Bacteria"/>
</dbReference>
<dbReference type="InterPro" id="IPR005565">
    <property type="entry name" value="Hemolysn_activator_HlyB_C"/>
</dbReference>
<dbReference type="OrthoDB" id="7497550at2"/>
<dbReference type="Pfam" id="PF03865">
    <property type="entry name" value="ShlB"/>
    <property type="match status" value="1"/>
</dbReference>
<dbReference type="EMBL" id="AWFB01000006">
    <property type="protein sequence ID" value="RAN35179.1"/>
    <property type="molecule type" value="Genomic_DNA"/>
</dbReference>
<gene>
    <name evidence="6" type="ORF">HY3_08905</name>
</gene>
<keyword evidence="7" id="KW-1185">Reference proteome</keyword>
<dbReference type="STRING" id="1280941.HY2_08300"/>
<feature type="domain" description="Haemolysin activator HlyB C-terminal" evidence="4">
    <location>
        <begin position="208"/>
        <end position="507"/>
    </location>
</feature>
<evidence type="ECO:0000256" key="1">
    <source>
        <dbReference type="ARBA" id="ARBA00022452"/>
    </source>
</evidence>
<name>A0A062TWJ4_9PROT</name>
<dbReference type="GO" id="GO:0046819">
    <property type="term" value="P:protein secretion by the type V secretion system"/>
    <property type="evidence" value="ECO:0007669"/>
    <property type="project" value="TreeGrafter"/>
</dbReference>
<sequence>MKHRACTLSAIALFGAMLLLQPAAALQGAATELNRPLDPGYTPPEPDEAEPKPEAPQQRGRTDVAAPVGQASTIQGINFIGSDVPEDVAMIAESYLGRQADVQTLKALATAMSAAYQDSSVALFSLAIPRQDLSDGVVDVHIAEGYVKNAYVRKDGKVTESQLLSGYMAPVVGQQPTSRSSYERALTLSRRVPGYEVKPRLGTTKEQGATNVVLDVKPKKNRFYGGYDNRESRLIDRGRLTAGGVGYNLMREGDQLSGRLSISTDGQQARSAEVSYRSPVGARGTMLDLSAAYQETRPDSLPIEGEATQFSAGLSHPLLLDFKREVSASFRVDHLKSSNAAFGSVLTNDEVTAARLGLTGRKTTKKRAVLGSVTLSQGIDVNSAETSTPGASVDFTKLSLSSRFIQAVGKNVRLNLSASAQWTDDTLPANERLLIGGASFGRGFRNGLVAFDTGYAAIFEPSYRPLRKGNFKQSDIYVFADYGGGSVNNPASSLQDITLGSAGVGVRFKWKDMAMLGLEMAEPFELPVSGLNDDPIYSLTWSFKYQPGQS</sequence>
<keyword evidence="3" id="KW-0998">Cell outer membrane</keyword>
<dbReference type="PANTHER" id="PTHR34597">
    <property type="entry name" value="SLR1661 PROTEIN"/>
    <property type="match status" value="1"/>
</dbReference>
<proteinExistence type="predicted"/>
<organism evidence="6 7">
    <name type="scientific">Hyphomonas pacifica</name>
    <dbReference type="NCBI Taxonomy" id="1280941"/>
    <lineage>
        <taxon>Bacteria</taxon>
        <taxon>Pseudomonadati</taxon>
        <taxon>Pseudomonadota</taxon>
        <taxon>Alphaproteobacteria</taxon>
        <taxon>Hyphomonadales</taxon>
        <taxon>Hyphomonadaceae</taxon>
        <taxon>Hyphomonas</taxon>
    </lineage>
</organism>
<dbReference type="RefSeq" id="WP_034824412.1">
    <property type="nucleotide sequence ID" value="NZ_AWFA01000005.1"/>
</dbReference>
<accession>A0A062TWJ4</accession>
<dbReference type="Pfam" id="PF08479">
    <property type="entry name" value="POTRA_2"/>
    <property type="match status" value="1"/>
</dbReference>
<dbReference type="PANTHER" id="PTHR34597:SF6">
    <property type="entry name" value="BLR6126 PROTEIN"/>
    <property type="match status" value="1"/>
</dbReference>
<keyword evidence="1" id="KW-0472">Membrane</keyword>
<feature type="domain" description="Polypeptide-transport-associated ShlB-type" evidence="5">
    <location>
        <begin position="73"/>
        <end position="145"/>
    </location>
</feature>
<evidence type="ECO:0000256" key="3">
    <source>
        <dbReference type="ARBA" id="ARBA00023237"/>
    </source>
</evidence>
<dbReference type="InterPro" id="IPR013686">
    <property type="entry name" value="Polypept-transport_assoc_ShlB"/>
</dbReference>
<dbReference type="InterPro" id="IPR051544">
    <property type="entry name" value="TPS_OM_transporter"/>
</dbReference>
<keyword evidence="2" id="KW-0812">Transmembrane</keyword>
<protein>
    <recommendedName>
        <fullName evidence="8">Haemolysin activator HlyB C-terminal domain-containing protein</fullName>
    </recommendedName>
</protein>
<dbReference type="Gene3D" id="3.10.20.310">
    <property type="entry name" value="membrane protein fhac"/>
    <property type="match status" value="1"/>
</dbReference>
<comment type="caution">
    <text evidence="6">The sequence shown here is derived from an EMBL/GenBank/DDBJ whole genome shotgun (WGS) entry which is preliminary data.</text>
</comment>
<reference evidence="6 7" key="1">
    <citation type="submission" date="2013-04" db="EMBL/GenBank/DDBJ databases">
        <title>Hyphomonas sp. T24B3 Genome Sequencing.</title>
        <authorList>
            <person name="Lai Q."/>
            <person name="Shao Z."/>
        </authorList>
    </citation>
    <scope>NUCLEOTIDE SEQUENCE [LARGE SCALE GENOMIC DNA]</scope>
    <source>
        <strain evidence="6 7">T24B3</strain>
    </source>
</reference>
<evidence type="ECO:0000259" key="5">
    <source>
        <dbReference type="Pfam" id="PF08479"/>
    </source>
</evidence>
<keyword evidence="1" id="KW-1134">Transmembrane beta strand</keyword>
<evidence type="ECO:0000256" key="2">
    <source>
        <dbReference type="ARBA" id="ARBA00022692"/>
    </source>
</evidence>
<dbReference type="Gene3D" id="2.40.160.50">
    <property type="entry name" value="membrane protein fhac: a member of the omp85/tpsb transporter family"/>
    <property type="match status" value="1"/>
</dbReference>
<dbReference type="GO" id="GO:0008320">
    <property type="term" value="F:protein transmembrane transporter activity"/>
    <property type="evidence" value="ECO:0007669"/>
    <property type="project" value="TreeGrafter"/>
</dbReference>
<evidence type="ECO:0000259" key="4">
    <source>
        <dbReference type="Pfam" id="PF03865"/>
    </source>
</evidence>
<dbReference type="Proteomes" id="UP000249123">
    <property type="component" value="Unassembled WGS sequence"/>
</dbReference>
<evidence type="ECO:0008006" key="8">
    <source>
        <dbReference type="Google" id="ProtNLM"/>
    </source>
</evidence>
<dbReference type="AlphaFoldDB" id="A0A062TWJ4"/>
<evidence type="ECO:0000313" key="7">
    <source>
        <dbReference type="Proteomes" id="UP000249123"/>
    </source>
</evidence>